<dbReference type="Proteomes" id="UP000682802">
    <property type="component" value="Chromosome 2"/>
</dbReference>
<feature type="chain" id="PRO_5045108748" evidence="1">
    <location>
        <begin position="23"/>
        <end position="293"/>
    </location>
</feature>
<feature type="signal peptide" evidence="1">
    <location>
        <begin position="1"/>
        <end position="22"/>
    </location>
</feature>
<keyword evidence="3" id="KW-1185">Reference proteome</keyword>
<protein>
    <submittedName>
        <fullName evidence="2">Uncharacterized protein</fullName>
    </submittedName>
</protein>
<gene>
    <name evidence="2" type="ORF">KM029_19885</name>
</gene>
<reference evidence="2 3" key="1">
    <citation type="submission" date="2021-05" db="EMBL/GenBank/DDBJ databases">
        <title>Comparative genomic studies on the polysaccharide-degrading batcterial strains of the Flammeovirga genus.</title>
        <authorList>
            <person name="Zewei F."/>
            <person name="Zheng Z."/>
            <person name="Yu L."/>
            <person name="Ruyue G."/>
            <person name="Yanhong M."/>
            <person name="Yuanyuan C."/>
            <person name="Jingyan G."/>
            <person name="Wenjun H."/>
        </authorList>
    </citation>
    <scope>NUCLEOTIDE SEQUENCE [LARGE SCALE GENOMIC DNA]</scope>
    <source>
        <strain evidence="2 3">YS10</strain>
    </source>
</reference>
<dbReference type="RefSeq" id="WP_184679443.1">
    <property type="nucleotide sequence ID" value="NZ_CP076129.1"/>
</dbReference>
<organism evidence="2 3">
    <name type="scientific">Flammeovirga kamogawensis</name>
    <dbReference type="NCBI Taxonomy" id="373891"/>
    <lineage>
        <taxon>Bacteria</taxon>
        <taxon>Pseudomonadati</taxon>
        <taxon>Bacteroidota</taxon>
        <taxon>Cytophagia</taxon>
        <taxon>Cytophagales</taxon>
        <taxon>Flammeovirgaceae</taxon>
        <taxon>Flammeovirga</taxon>
    </lineage>
</organism>
<evidence type="ECO:0000256" key="1">
    <source>
        <dbReference type="SAM" id="SignalP"/>
    </source>
</evidence>
<accession>A0ABX8H2U5</accession>
<evidence type="ECO:0000313" key="2">
    <source>
        <dbReference type="EMBL" id="QWG09944.1"/>
    </source>
</evidence>
<keyword evidence="1" id="KW-0732">Signal</keyword>
<sequence length="293" mass="34660">MRKRITFIIICLLTFWATETIASPQMPDYVIYDNDTIATYNLILEQYLQRLDSTETEQLFGLTFRDGASFNCWRGYQAIYKIENDSLFLADIINCGELRNGQIDKNQSVMKIKSIFGKKVKNSKVFINWFNGFINFPLTNKVLRWDGVFFTIFEKEKVITFSNGFVENVEDFDNYIDDPKRIDRRDKSEISNFLFKKLKRAKWKNPDEFDCSESYFVTINKKGIVSKVRMVLSDEEIDEYYEPDEYNFCIDKIMTALKDLKFDVIMNKGKPISEDIYIEIFIEDNGKIENWTD</sequence>
<proteinExistence type="predicted"/>
<dbReference type="EMBL" id="CP076129">
    <property type="protein sequence ID" value="QWG09944.1"/>
    <property type="molecule type" value="Genomic_DNA"/>
</dbReference>
<evidence type="ECO:0000313" key="3">
    <source>
        <dbReference type="Proteomes" id="UP000682802"/>
    </source>
</evidence>
<name>A0ABX8H2U5_9BACT</name>